<dbReference type="Proteomes" id="UP000070412">
    <property type="component" value="Unassembled WGS sequence"/>
</dbReference>
<evidence type="ECO:0000256" key="1">
    <source>
        <dbReference type="ARBA" id="ARBA00001947"/>
    </source>
</evidence>
<evidence type="ECO:0000256" key="2">
    <source>
        <dbReference type="ARBA" id="ARBA00005988"/>
    </source>
</evidence>
<dbReference type="Gene3D" id="2.60.40.3120">
    <property type="match status" value="1"/>
</dbReference>
<organism evidence="5">
    <name type="scientific">Sarcoptes scabiei</name>
    <name type="common">Itch mite</name>
    <name type="synonym">Acarus scabiei</name>
    <dbReference type="NCBI Taxonomy" id="52283"/>
    <lineage>
        <taxon>Eukaryota</taxon>
        <taxon>Metazoa</taxon>
        <taxon>Ecdysozoa</taxon>
        <taxon>Arthropoda</taxon>
        <taxon>Chelicerata</taxon>
        <taxon>Arachnida</taxon>
        <taxon>Acari</taxon>
        <taxon>Acariformes</taxon>
        <taxon>Sarcoptiformes</taxon>
        <taxon>Astigmata</taxon>
        <taxon>Psoroptidia</taxon>
        <taxon>Sarcoptoidea</taxon>
        <taxon>Sarcoptidae</taxon>
        <taxon>Sarcoptinae</taxon>
        <taxon>Sarcoptes</taxon>
    </lineage>
</organism>
<feature type="active site" description="Proton donor/acceptor" evidence="3">
    <location>
        <position position="1327"/>
    </location>
</feature>
<dbReference type="PROSITE" id="PS52035">
    <property type="entry name" value="PEPTIDASE_M14"/>
    <property type="match status" value="1"/>
</dbReference>
<dbReference type="PANTHER" id="PTHR12756">
    <property type="entry name" value="CYTOSOLIC CARBOXYPEPTIDASE"/>
    <property type="match status" value="1"/>
</dbReference>
<evidence type="ECO:0000256" key="3">
    <source>
        <dbReference type="PROSITE-ProRule" id="PRU01379"/>
    </source>
</evidence>
<proteinExistence type="inferred from homology"/>
<dbReference type="SUPFAM" id="SSF53187">
    <property type="entry name" value="Zn-dependent exopeptidases"/>
    <property type="match status" value="1"/>
</dbReference>
<keyword evidence="5" id="KW-0378">Hydrolase</keyword>
<dbReference type="GO" id="GO:0008270">
    <property type="term" value="F:zinc ion binding"/>
    <property type="evidence" value="ECO:0007669"/>
    <property type="project" value="InterPro"/>
</dbReference>
<reference evidence="6" key="3">
    <citation type="submission" date="2022-06" db="UniProtKB">
        <authorList>
            <consortium name="EnsemblMetazoa"/>
        </authorList>
    </citation>
    <scope>IDENTIFICATION</scope>
</reference>
<dbReference type="GO" id="GO:0004181">
    <property type="term" value="F:metallocarboxypeptidase activity"/>
    <property type="evidence" value="ECO:0007669"/>
    <property type="project" value="InterPro"/>
</dbReference>
<comment type="cofactor">
    <cofactor evidence="1">
        <name>Zn(2+)</name>
        <dbReference type="ChEBI" id="CHEBI:29105"/>
    </cofactor>
</comment>
<gene>
    <name evidence="5" type="ORF">SSS_4064</name>
</gene>
<accession>A0A834R5U5</accession>
<dbReference type="InterPro" id="IPR050821">
    <property type="entry name" value="Cytosolic_carboxypeptidase"/>
</dbReference>
<reference evidence="7" key="1">
    <citation type="journal article" date="2020" name="PLoS Negl. Trop. Dis.">
        <title>High-quality nuclear genome for Sarcoptes scabiei-A critical resource for a neglected parasite.</title>
        <authorList>
            <person name="Korhonen P.K."/>
            <person name="Gasser R.B."/>
            <person name="Ma G."/>
            <person name="Wang T."/>
            <person name="Stroehlein A.J."/>
            <person name="Young N.D."/>
            <person name="Ang C.S."/>
            <person name="Fernando D.D."/>
            <person name="Lu H.C."/>
            <person name="Taylor S."/>
            <person name="Reynolds S.L."/>
            <person name="Mofiz E."/>
            <person name="Najaraj S.H."/>
            <person name="Gowda H."/>
            <person name="Madugundu A."/>
            <person name="Renuse S."/>
            <person name="Holt D."/>
            <person name="Pandey A."/>
            <person name="Papenfuss A.T."/>
            <person name="Fischer K."/>
        </authorList>
    </citation>
    <scope>NUCLEOTIDE SEQUENCE [LARGE SCALE GENOMIC DNA]</scope>
</reference>
<evidence type="ECO:0000313" key="7">
    <source>
        <dbReference type="Proteomes" id="UP000070412"/>
    </source>
</evidence>
<protein>
    <submittedName>
        <fullName evidence="5">Cytosolic carboxypeptidase 1</fullName>
    </submittedName>
</protein>
<comment type="similarity">
    <text evidence="2 3">Belongs to the peptidase M14 family.</text>
</comment>
<evidence type="ECO:0000313" key="5">
    <source>
        <dbReference type="EMBL" id="KAF7490265.1"/>
    </source>
</evidence>
<keyword evidence="5" id="KW-0645">Protease</keyword>
<keyword evidence="7" id="KW-1185">Reference proteome</keyword>
<reference evidence="5" key="2">
    <citation type="submission" date="2020-01" db="EMBL/GenBank/DDBJ databases">
        <authorList>
            <person name="Korhonen P.K.K."/>
            <person name="Guangxu M.G."/>
            <person name="Wang T.W."/>
            <person name="Stroehlein A.J.S."/>
            <person name="Young N.D."/>
            <person name="Ang C.-S.A."/>
            <person name="Fernando D.W.F."/>
            <person name="Lu H.L."/>
            <person name="Taylor S.T."/>
            <person name="Ehtesham M.E.M."/>
            <person name="Najaraj S.H.N."/>
            <person name="Harsha G.H.G."/>
            <person name="Madugundu A.M."/>
            <person name="Renuse S.R."/>
            <person name="Holt D.H."/>
            <person name="Pandey A.P."/>
            <person name="Papenfuss A.P."/>
            <person name="Gasser R.B.G."/>
            <person name="Fischer K.F."/>
        </authorList>
    </citation>
    <scope>NUCLEOTIDE SEQUENCE</scope>
    <source>
        <strain evidence="5">SSS_KF_BRIS2020</strain>
    </source>
</reference>
<keyword evidence="5" id="KW-0121">Carboxypeptidase</keyword>
<dbReference type="GO" id="GO:0006508">
    <property type="term" value="P:proteolysis"/>
    <property type="evidence" value="ECO:0007669"/>
    <property type="project" value="InterPro"/>
</dbReference>
<dbReference type="Gene3D" id="3.40.630.10">
    <property type="entry name" value="Zn peptidases"/>
    <property type="match status" value="1"/>
</dbReference>
<dbReference type="PANTHER" id="PTHR12756:SF11">
    <property type="entry name" value="CYTOSOLIC CARBOXYPEPTIDASE 1"/>
    <property type="match status" value="1"/>
</dbReference>
<dbReference type="InterPro" id="IPR000834">
    <property type="entry name" value="Peptidase_M14"/>
</dbReference>
<evidence type="ECO:0000259" key="4">
    <source>
        <dbReference type="PROSITE" id="PS52035"/>
    </source>
</evidence>
<dbReference type="Pfam" id="PF00246">
    <property type="entry name" value="Peptidase_M14"/>
    <property type="match status" value="1"/>
</dbReference>
<dbReference type="OrthoDB" id="10253041at2759"/>
<dbReference type="EMBL" id="WVUK01000062">
    <property type="protein sequence ID" value="KAF7490265.1"/>
    <property type="molecule type" value="Genomic_DNA"/>
</dbReference>
<name>A0A834R5U5_SARSC</name>
<feature type="domain" description="Peptidase M14" evidence="4">
    <location>
        <begin position="1026"/>
        <end position="1363"/>
    </location>
</feature>
<dbReference type="EnsemblMetazoa" id="SSS_4064s_mrna">
    <property type="protein sequence ID" value="KAF7490265.1"/>
    <property type="gene ID" value="SSS_4064"/>
</dbReference>
<sequence>MDHVVVQEYDRKNYDDQFTDEQLIRLFHCYQNVGDEKHLLIKRCRSYLYDHSFDIFEQHREQLATIPTLSYNTSVKNDNKQSNPIVSGSLRTKNKKVRMASTKKFCSNDGDGDEDDRNELDIMLNNLSNLFYEIQNFHRPDDMELSPSISTLYLTRFNLIETELIKSKGFFSFKQKQSSSSRPIKHSHNINQNTYDNYNECITKLFQHRLLILQLLHFECILSNYLRKVSATFHNQSNLGKQIILTNLQSLLQNYYCLLLKLSHEPQHNLLIKAIHPESLGKTSEVLRLYLHLLQSPISSCDETKYREELIENVLKNRSLMTILDYEINLIRSDSNFAKEQIFKTIDECQSLTIDQLELIVKHFWDTCSSIECNKSPNHIVDLIISCAKILSNFAGVDKFHEKALLRTRVLTLLHITIKKFTNDLDRFFVAYKLIPVFNSLLECFLSYLIGIFRGSLLNLTKEEIKLLKQNKKLAEKETRLRDFFSTQKDLYIIIIILLIFAEYSTTNEYLKSMCFQQTIFEKFLKPLVRSLDGTEDEDPNLNDDVQCNHINGNIGEVYDIFKIYRKQFNRTIIRMNEIINMFSLFIQRLLPLLKLPNASDHCCSFRFESSDNVEMLNESIDNECEQSDDEIEVYNEYSDFMDSDDLIDENDSDALNDNELDDNNEIAEKMTNHTAEDSQNRAEFSIDSYLRYFPEVFEFYDQTKLLTQQIGDFLVCSCEEIIESPANNLSKDDGSENFIEKHPSMFDDDDQKRSDLGENFNWSEVFKKNYQSTRIILPNEQIPSPESNFTDDQNVLCRGHPMSYPFLNQYFRWKNYYRIKLIDHINDRLCGQELSENLILVYDITSGKTPTKSKTIASDIGCSESYLRFESRFECGNLRKAYYCQRSNQNHPNEEEYILILNNDINSNRHTQWFYFSVSEMKPNKKYRFKMINHEKKSILYNCGQQPLVYSEVEFRNFSKGWNRINSMNFGKTFGSNSVAFYRNHYIRNEKIDRFVGKKIKSYYTLEFTFQFPHENDRCYFAFNIPFSYSQLKTCISYWHYLAKNFNKNSQQNCTNGKNPIYFASQTLCSTLNKNPLPLLTITSNNCRYREKHYIMITARIHPAESNSSWICKGFIDFLLKENKSSAKEEQCRQRLLDKYVFKIIPMINPDGVINGNTRTDLQANDLNRKWADPTSKLHPTIFHAKSLLQCLHYHSKSKNPVVFIDLHGHSRRHDLFSYGCFSNQSWKKSDRQLFQKKFSQNHSCICKEFSNCSLQKNIQMLKAKFEENDYFLVPSFTVLPITLLLNSAPIFELESCSFIVQQDRETTARIVCWRQFEIPLVYTIECSAGGCMNGPYVGHNLSIRILEEMGQFIANSFDLTRFTFCSTKHYPLIMLPKAFRAETKDENNTPRLSSENDLILSELINRCIPCKSLEKSNRPKNIRIKQMILRLYPDLSKVLHKREKL</sequence>
<evidence type="ECO:0000313" key="6">
    <source>
        <dbReference type="EnsemblMetazoa" id="KAF7490265.1"/>
    </source>
</evidence>